<keyword evidence="4" id="KW-0732">Signal</keyword>
<dbReference type="Proteomes" id="UP000261600">
    <property type="component" value="Unplaced"/>
</dbReference>
<feature type="signal peptide" evidence="4">
    <location>
        <begin position="1"/>
        <end position="19"/>
    </location>
</feature>
<dbReference type="GO" id="GO:0005615">
    <property type="term" value="C:extracellular space"/>
    <property type="evidence" value="ECO:0007669"/>
    <property type="project" value="TreeGrafter"/>
</dbReference>
<feature type="chain" id="PRO_5018590598" description="Kringle domain-containing protein" evidence="4">
    <location>
        <begin position="20"/>
        <end position="122"/>
    </location>
</feature>
<evidence type="ECO:0000313" key="6">
    <source>
        <dbReference type="Ensembl" id="ENSMALP00000014656.1"/>
    </source>
</evidence>
<evidence type="ECO:0000256" key="3">
    <source>
        <dbReference type="PROSITE-ProRule" id="PRU00121"/>
    </source>
</evidence>
<dbReference type="GO" id="GO:0006508">
    <property type="term" value="P:proteolysis"/>
    <property type="evidence" value="ECO:0007669"/>
    <property type="project" value="TreeGrafter"/>
</dbReference>
<feature type="disulfide bond" evidence="3">
    <location>
        <begin position="56"/>
        <end position="95"/>
    </location>
</feature>
<sequence>MYLVLDLFFLSSATSPCHPLPSASEPPTIVPELTCTTGEGEAYRGTIAVTESGKTCQSWSAQTPHKHNRSPDNYPCKGLDSNYCRNPDNERMPWCYTTDPETRWEYCKVACAAAADWSRFST</sequence>
<dbReference type="SUPFAM" id="SSF57440">
    <property type="entry name" value="Kringle-like"/>
    <property type="match status" value="1"/>
</dbReference>
<dbReference type="Ensembl" id="ENSMALT00000014963.1">
    <property type="protein sequence ID" value="ENSMALP00000014656.1"/>
    <property type="gene ID" value="ENSMALG00000010289.1"/>
</dbReference>
<reference evidence="6" key="1">
    <citation type="submission" date="2025-08" db="UniProtKB">
        <authorList>
            <consortium name="Ensembl"/>
        </authorList>
    </citation>
    <scope>IDENTIFICATION</scope>
</reference>
<dbReference type="Gene3D" id="2.40.20.10">
    <property type="entry name" value="Plasminogen Kringle 4"/>
    <property type="match status" value="1"/>
</dbReference>
<dbReference type="GO" id="GO:0004175">
    <property type="term" value="F:endopeptidase activity"/>
    <property type="evidence" value="ECO:0007669"/>
    <property type="project" value="TreeGrafter"/>
</dbReference>
<dbReference type="PANTHER" id="PTHR24261">
    <property type="entry name" value="PLASMINOGEN-RELATED"/>
    <property type="match status" value="1"/>
</dbReference>
<keyword evidence="1 3" id="KW-0420">Kringle</keyword>
<dbReference type="PROSITE" id="PS00021">
    <property type="entry name" value="KRINGLE_1"/>
    <property type="match status" value="1"/>
</dbReference>
<dbReference type="InterPro" id="IPR000001">
    <property type="entry name" value="Kringle"/>
</dbReference>
<dbReference type="FunFam" id="2.40.20.10:FF:000011">
    <property type="entry name" value="Plasminogen"/>
    <property type="match status" value="1"/>
</dbReference>
<evidence type="ECO:0000256" key="1">
    <source>
        <dbReference type="ARBA" id="ARBA00022572"/>
    </source>
</evidence>
<dbReference type="PANTHER" id="PTHR24261:SF13">
    <property type="entry name" value="PLASMINOGEN"/>
    <property type="match status" value="1"/>
</dbReference>
<evidence type="ECO:0000313" key="7">
    <source>
        <dbReference type="Proteomes" id="UP000261600"/>
    </source>
</evidence>
<dbReference type="PRINTS" id="PR00018">
    <property type="entry name" value="KRINGLE"/>
</dbReference>
<comment type="caution">
    <text evidence="3">Lacks conserved residue(s) required for the propagation of feature annotation.</text>
</comment>
<name>A0A3Q3QKH4_MONAL</name>
<keyword evidence="7" id="KW-1185">Reference proteome</keyword>
<dbReference type="GO" id="GO:0005102">
    <property type="term" value="F:signaling receptor binding"/>
    <property type="evidence" value="ECO:0007669"/>
    <property type="project" value="TreeGrafter"/>
</dbReference>
<feature type="disulfide bond" evidence="3">
    <location>
        <begin position="84"/>
        <end position="107"/>
    </location>
</feature>
<dbReference type="STRING" id="43700.ENSMALP00000014656"/>
<reference evidence="6" key="2">
    <citation type="submission" date="2025-09" db="UniProtKB">
        <authorList>
            <consortium name="Ensembl"/>
        </authorList>
    </citation>
    <scope>IDENTIFICATION</scope>
</reference>
<dbReference type="AlphaFoldDB" id="A0A3Q3QKH4"/>
<dbReference type="InterPro" id="IPR050759">
    <property type="entry name" value="Serine_protease_kringle"/>
</dbReference>
<evidence type="ECO:0000256" key="4">
    <source>
        <dbReference type="SAM" id="SignalP"/>
    </source>
</evidence>
<dbReference type="Pfam" id="PF00051">
    <property type="entry name" value="Kringle"/>
    <property type="match status" value="1"/>
</dbReference>
<protein>
    <recommendedName>
        <fullName evidence="5">Kringle domain-containing protein</fullName>
    </recommendedName>
</protein>
<dbReference type="CDD" id="cd00108">
    <property type="entry name" value="KR"/>
    <property type="match status" value="1"/>
</dbReference>
<feature type="domain" description="Kringle" evidence="5">
    <location>
        <begin position="34"/>
        <end position="112"/>
    </location>
</feature>
<dbReference type="SMART" id="SM00130">
    <property type="entry name" value="KR"/>
    <property type="match status" value="1"/>
</dbReference>
<dbReference type="InterPro" id="IPR013806">
    <property type="entry name" value="Kringle-like"/>
</dbReference>
<organism evidence="6 7">
    <name type="scientific">Monopterus albus</name>
    <name type="common">Swamp eel</name>
    <dbReference type="NCBI Taxonomy" id="43700"/>
    <lineage>
        <taxon>Eukaryota</taxon>
        <taxon>Metazoa</taxon>
        <taxon>Chordata</taxon>
        <taxon>Craniata</taxon>
        <taxon>Vertebrata</taxon>
        <taxon>Euteleostomi</taxon>
        <taxon>Actinopterygii</taxon>
        <taxon>Neopterygii</taxon>
        <taxon>Teleostei</taxon>
        <taxon>Neoteleostei</taxon>
        <taxon>Acanthomorphata</taxon>
        <taxon>Anabantaria</taxon>
        <taxon>Synbranchiformes</taxon>
        <taxon>Synbranchidae</taxon>
        <taxon>Monopterus</taxon>
    </lineage>
</organism>
<dbReference type="PROSITE" id="PS50070">
    <property type="entry name" value="KRINGLE_2"/>
    <property type="match status" value="1"/>
</dbReference>
<proteinExistence type="predicted"/>
<dbReference type="InterPro" id="IPR038178">
    <property type="entry name" value="Kringle_sf"/>
</dbReference>
<dbReference type="InterPro" id="IPR018056">
    <property type="entry name" value="Kringle_CS"/>
</dbReference>
<evidence type="ECO:0000256" key="2">
    <source>
        <dbReference type="ARBA" id="ARBA00023157"/>
    </source>
</evidence>
<evidence type="ECO:0000259" key="5">
    <source>
        <dbReference type="PROSITE" id="PS50070"/>
    </source>
</evidence>
<keyword evidence="2 3" id="KW-1015">Disulfide bond</keyword>
<accession>A0A3Q3QKH4</accession>